<gene>
    <name evidence="1" type="ORF">CA163_24625</name>
</gene>
<accession>A0A227J730</accession>
<feature type="non-terminal residue" evidence="1">
    <location>
        <position position="1"/>
    </location>
</feature>
<evidence type="ECO:0000313" key="2">
    <source>
        <dbReference type="Proteomes" id="UP000214596"/>
    </source>
</evidence>
<name>A0A227J730_VIBPH</name>
<evidence type="ECO:0000313" key="1">
    <source>
        <dbReference type="EMBL" id="OXE30194.1"/>
    </source>
</evidence>
<reference evidence="1 2" key="1">
    <citation type="journal article" date="2017" name="Appl. Environ. Microbiol.">
        <title>Parallel evolution of two clades of a major Atlantic endemic Vibrio parahaemolyticus pathogen lineage by independent acquisition of related pathogenicity islands.</title>
        <authorList>
            <person name="Xu F."/>
            <person name="Gonzalez-Escalona N."/>
            <person name="Drees K.P."/>
            <person name="Sebra R.P."/>
            <person name="Cooper V.S."/>
            <person name="Jones S.H."/>
            <person name="Whistler C.A."/>
        </authorList>
    </citation>
    <scope>NUCLEOTIDE SEQUENCE [LARGE SCALE GENOMIC DNA]</scope>
    <source>
        <strain evidence="1 2">MAVP-3</strain>
    </source>
</reference>
<dbReference type="EMBL" id="NIXT01002457">
    <property type="protein sequence ID" value="OXE30194.1"/>
    <property type="molecule type" value="Genomic_DNA"/>
</dbReference>
<comment type="caution">
    <text evidence="1">The sequence shown here is derived from an EMBL/GenBank/DDBJ whole genome shotgun (WGS) entry which is preliminary data.</text>
</comment>
<sequence length="29" mass="3299">SKEQNLDELYDEVIAELLDVFVSPSAVKF</sequence>
<dbReference type="Proteomes" id="UP000214596">
    <property type="component" value="Unassembled WGS sequence"/>
</dbReference>
<dbReference type="AlphaFoldDB" id="A0A227J730"/>
<proteinExistence type="predicted"/>
<organism evidence="1 2">
    <name type="scientific">Vibrio parahaemolyticus</name>
    <dbReference type="NCBI Taxonomy" id="670"/>
    <lineage>
        <taxon>Bacteria</taxon>
        <taxon>Pseudomonadati</taxon>
        <taxon>Pseudomonadota</taxon>
        <taxon>Gammaproteobacteria</taxon>
        <taxon>Vibrionales</taxon>
        <taxon>Vibrionaceae</taxon>
        <taxon>Vibrio</taxon>
    </lineage>
</organism>
<protein>
    <submittedName>
        <fullName evidence="1">Metal ABC transporter substrate-binding protein</fullName>
    </submittedName>
</protein>